<dbReference type="AlphaFoldDB" id="A0A2M6K881"/>
<gene>
    <name evidence="1" type="ORF">COV49_04120</name>
</gene>
<evidence type="ECO:0000313" key="2">
    <source>
        <dbReference type="Proteomes" id="UP000230869"/>
    </source>
</evidence>
<accession>A0A2M6K881</accession>
<dbReference type="Proteomes" id="UP000230869">
    <property type="component" value="Unassembled WGS sequence"/>
</dbReference>
<protein>
    <recommendedName>
        <fullName evidence="3">Aminoglycoside phosphotransferase domain-containing protein</fullName>
    </recommendedName>
</protein>
<dbReference type="EMBL" id="PCWW01000069">
    <property type="protein sequence ID" value="PIR12871.1"/>
    <property type="molecule type" value="Genomic_DNA"/>
</dbReference>
<reference evidence="1 2" key="1">
    <citation type="submission" date="2017-09" db="EMBL/GenBank/DDBJ databases">
        <title>Depth-based differentiation of microbial function through sediment-hosted aquifers and enrichment of novel symbionts in the deep terrestrial subsurface.</title>
        <authorList>
            <person name="Probst A.J."/>
            <person name="Ladd B."/>
            <person name="Jarett J.K."/>
            <person name="Geller-Mcgrath D.E."/>
            <person name="Sieber C.M."/>
            <person name="Emerson J.B."/>
            <person name="Anantharaman K."/>
            <person name="Thomas B.C."/>
            <person name="Malmstrom R."/>
            <person name="Stieglmeier M."/>
            <person name="Klingl A."/>
            <person name="Woyke T."/>
            <person name="Ryan C.M."/>
            <person name="Banfield J.F."/>
        </authorList>
    </citation>
    <scope>NUCLEOTIDE SEQUENCE [LARGE SCALE GENOMIC DNA]</scope>
    <source>
        <strain evidence="1">CG11_big_fil_rev_8_21_14_0_20_39_10</strain>
    </source>
</reference>
<sequence length="323" mass="38996">MKNHLEKEARQVAERNNFKINEKIYQAYSKPTRRFRNVIFSGIYKKKPAIFKFYSEERINDEPISLKFYNKINRNKLLPAPRLFKYKILSSASGWLIEEKISGRLFKSPLNRNERKKFLNLFFSYRQTFPKKSYKKLTLVEQLKPNEFHLYRINKWLKMANEAQAEDGLEIIKPEEFYSRYRKIIKLINQEFKNKKMIFCHGHFKPKEIFLTKDRKYYLTDFGHTKMYPEGYELAFIIWADYLMPADWKTPYKKWRRGVLDWINEIRPMAEKLNIKNYNSLIKASLAERVLGTILADIRAGSQPAFEQRKRIKLLYNLIDELI</sequence>
<dbReference type="SUPFAM" id="SSF56112">
    <property type="entry name" value="Protein kinase-like (PK-like)"/>
    <property type="match status" value="1"/>
</dbReference>
<dbReference type="InterPro" id="IPR011009">
    <property type="entry name" value="Kinase-like_dom_sf"/>
</dbReference>
<name>A0A2M6K881_9BACT</name>
<evidence type="ECO:0000313" key="1">
    <source>
        <dbReference type="EMBL" id="PIR12871.1"/>
    </source>
</evidence>
<proteinExistence type="predicted"/>
<dbReference type="Gene3D" id="3.90.1200.10">
    <property type="match status" value="1"/>
</dbReference>
<organism evidence="1 2">
    <name type="scientific">Candidatus Falkowbacteria bacterium CG11_big_fil_rev_8_21_14_0_20_39_10</name>
    <dbReference type="NCBI Taxonomy" id="1974570"/>
    <lineage>
        <taxon>Bacteria</taxon>
        <taxon>Candidatus Falkowiibacteriota</taxon>
    </lineage>
</organism>
<comment type="caution">
    <text evidence="1">The sequence shown here is derived from an EMBL/GenBank/DDBJ whole genome shotgun (WGS) entry which is preliminary data.</text>
</comment>
<evidence type="ECO:0008006" key="3">
    <source>
        <dbReference type="Google" id="ProtNLM"/>
    </source>
</evidence>